<name>A0A4Z2GWT9_9TELE</name>
<dbReference type="Proteomes" id="UP000314294">
    <property type="component" value="Unassembled WGS sequence"/>
</dbReference>
<sequence>MQLEDTETPRNTCMELPTISKGDRPAIISNISTPSAHQVQQHVVELQISVDDSSLVEVVERQTDLCGVEPEREIHRETRVGGGRQKQVSIDGWMTICLDTDVARASTAQGQPDTSTLIERHLRSKSARPRLQGDFPVYRGYGEINRADVPQMRSVQMAQWARCSGGQTESNHHHEHAHIIFQEMKHEAPTVDD</sequence>
<dbReference type="EMBL" id="SRLO01000390">
    <property type="protein sequence ID" value="TNN58048.1"/>
    <property type="molecule type" value="Genomic_DNA"/>
</dbReference>
<accession>A0A4Z2GWT9</accession>
<comment type="caution">
    <text evidence="1">The sequence shown here is derived from an EMBL/GenBank/DDBJ whole genome shotgun (WGS) entry which is preliminary data.</text>
</comment>
<protein>
    <submittedName>
        <fullName evidence="1">Uncharacterized protein</fullName>
    </submittedName>
</protein>
<reference evidence="1 2" key="1">
    <citation type="submission" date="2019-03" db="EMBL/GenBank/DDBJ databases">
        <title>First draft genome of Liparis tanakae, snailfish: a comprehensive survey of snailfish specific genes.</title>
        <authorList>
            <person name="Kim W."/>
            <person name="Song I."/>
            <person name="Jeong J.-H."/>
            <person name="Kim D."/>
            <person name="Kim S."/>
            <person name="Ryu S."/>
            <person name="Song J.Y."/>
            <person name="Lee S.K."/>
        </authorList>
    </citation>
    <scope>NUCLEOTIDE SEQUENCE [LARGE SCALE GENOMIC DNA]</scope>
    <source>
        <tissue evidence="1">Muscle</tissue>
    </source>
</reference>
<dbReference type="AlphaFoldDB" id="A0A4Z2GWT9"/>
<organism evidence="1 2">
    <name type="scientific">Liparis tanakae</name>
    <name type="common">Tanaka's snailfish</name>
    <dbReference type="NCBI Taxonomy" id="230148"/>
    <lineage>
        <taxon>Eukaryota</taxon>
        <taxon>Metazoa</taxon>
        <taxon>Chordata</taxon>
        <taxon>Craniata</taxon>
        <taxon>Vertebrata</taxon>
        <taxon>Euteleostomi</taxon>
        <taxon>Actinopterygii</taxon>
        <taxon>Neopterygii</taxon>
        <taxon>Teleostei</taxon>
        <taxon>Neoteleostei</taxon>
        <taxon>Acanthomorphata</taxon>
        <taxon>Eupercaria</taxon>
        <taxon>Perciformes</taxon>
        <taxon>Cottioidei</taxon>
        <taxon>Cottales</taxon>
        <taxon>Liparidae</taxon>
        <taxon>Liparis</taxon>
    </lineage>
</organism>
<gene>
    <name evidence="1" type="ORF">EYF80_031720</name>
</gene>
<evidence type="ECO:0000313" key="2">
    <source>
        <dbReference type="Proteomes" id="UP000314294"/>
    </source>
</evidence>
<keyword evidence="2" id="KW-1185">Reference proteome</keyword>
<proteinExistence type="predicted"/>
<evidence type="ECO:0000313" key="1">
    <source>
        <dbReference type="EMBL" id="TNN58048.1"/>
    </source>
</evidence>